<dbReference type="Proteomes" id="UP001439008">
    <property type="component" value="Unassembled WGS sequence"/>
</dbReference>
<reference evidence="1 2" key="1">
    <citation type="journal article" date="2024" name="BMC Biol.">
        <title>Comparative genomics of Ascetosporea gives new insight into the evolutionary basis for animal parasitism in Rhizaria.</title>
        <authorList>
            <person name="Hiltunen Thoren M."/>
            <person name="Onut-Brannstrom I."/>
            <person name="Alfjorden A."/>
            <person name="Peckova H."/>
            <person name="Swords F."/>
            <person name="Hooper C."/>
            <person name="Holzer A.S."/>
            <person name="Bass D."/>
            <person name="Burki F."/>
        </authorList>
    </citation>
    <scope>NUCLEOTIDE SEQUENCE [LARGE SCALE GENOMIC DNA]</scope>
    <source>
        <strain evidence="1">20-A016</strain>
    </source>
</reference>
<dbReference type="EMBL" id="JBDODL010001674">
    <property type="protein sequence ID" value="MES1921718.1"/>
    <property type="molecule type" value="Genomic_DNA"/>
</dbReference>
<gene>
    <name evidence="1" type="ORF">MHBO_003248</name>
</gene>
<accession>A0ABV2APW2</accession>
<sequence>MFNFDELVKVEHSTLNSRLDDKISKEKSDFLAKKAIESFSEPLVSVQMNHPFKYSQISSKQNESGNFKTFAISEKTMKLSKTERSDEDYSNEISVSMSLDSESFSTSFVSEENLNINFDQLVKNQYFEILPLGNIQNSLNVKESAILQCYNSSYEKIETEHERPEIWELEPTTQFAFYPLKFSMHYGNLIEPFFCRAALYDISANKRISEFAEFAFNKEEEKCCFVFNCDPSPDIVLAVQINHIYSKDIEKSSFPHFNNQIDVSTSQKRLYRESLKPYENVFTDYLKIN</sequence>
<protein>
    <submittedName>
        <fullName evidence="1">Uncharacterized protein</fullName>
    </submittedName>
</protein>
<keyword evidence="2" id="KW-1185">Reference proteome</keyword>
<name>A0ABV2APW2_9EUKA</name>
<organism evidence="1 2">
    <name type="scientific">Bonamia ostreae</name>
    <dbReference type="NCBI Taxonomy" id="126728"/>
    <lineage>
        <taxon>Eukaryota</taxon>
        <taxon>Sar</taxon>
        <taxon>Rhizaria</taxon>
        <taxon>Endomyxa</taxon>
        <taxon>Ascetosporea</taxon>
        <taxon>Haplosporida</taxon>
        <taxon>Bonamia</taxon>
    </lineage>
</organism>
<proteinExistence type="predicted"/>
<comment type="caution">
    <text evidence="1">The sequence shown here is derived from an EMBL/GenBank/DDBJ whole genome shotgun (WGS) entry which is preliminary data.</text>
</comment>
<evidence type="ECO:0000313" key="2">
    <source>
        <dbReference type="Proteomes" id="UP001439008"/>
    </source>
</evidence>
<evidence type="ECO:0000313" key="1">
    <source>
        <dbReference type="EMBL" id="MES1921718.1"/>
    </source>
</evidence>